<evidence type="ECO:0000256" key="1">
    <source>
        <dbReference type="ARBA" id="ARBA00023239"/>
    </source>
</evidence>
<dbReference type="Gene3D" id="3.30.390.10">
    <property type="entry name" value="Enolase-like, N-terminal domain"/>
    <property type="match status" value="1"/>
</dbReference>
<dbReference type="STRING" id="553467.SAMN04488063_3231"/>
<dbReference type="PANTHER" id="PTHR48080:SF2">
    <property type="entry name" value="D-GALACTONATE DEHYDRATASE"/>
    <property type="match status" value="1"/>
</dbReference>
<dbReference type="InterPro" id="IPR034593">
    <property type="entry name" value="DgoD-like"/>
</dbReference>
<feature type="domain" description="Mandelate racemase/muconate lactonizing enzyme C-terminal" evidence="2">
    <location>
        <begin position="173"/>
        <end position="284"/>
    </location>
</feature>
<dbReference type="Proteomes" id="UP000198876">
    <property type="component" value="Unassembled WGS sequence"/>
</dbReference>
<sequence length="420" mass="45984">MPRSRYEHLVTEMNAGVGWRNLSDDGMRREPTRNVEITAVENRVLGGNFPWNLVTVETDAGVRGYGEAFCGPISEHIDYLETSLVGENPYDVERLTEHMTQTLSGLAGGEGYSQAAVSGVETALWDLAGKLTELPVYQLLGGKFRDAVDIYCDCHAGEHLGEADEDPHEKYDPEVYADVAEEVVNEGFDALKFDLDVAPGDTDTATRRLSNAAVQHKVDIVDAIRNRIGTEPTLAFDLHWSFTVETALRVARKLEPYDLAWLEDPVPPENADSHRRVTEGTHTPILAGENLVRVEGFLPFFEAGAIDIAAPDIQKCGGLSEFRKISTLADAYDVPVTPHNVASPVGTMASVHACATVPNAFALEYHARDVDWWDDLHTSDSLIEDGQIALPEEPGLGIDVNIDVINERLAAGEEPLEAEP</sequence>
<dbReference type="SUPFAM" id="SSF54826">
    <property type="entry name" value="Enolase N-terminal domain-like"/>
    <property type="match status" value="1"/>
</dbReference>
<dbReference type="Gene3D" id="3.20.20.120">
    <property type="entry name" value="Enolase-like C-terminal domain"/>
    <property type="match status" value="1"/>
</dbReference>
<dbReference type="GO" id="GO:0016829">
    <property type="term" value="F:lyase activity"/>
    <property type="evidence" value="ECO:0007669"/>
    <property type="project" value="UniProtKB-KW"/>
</dbReference>
<dbReference type="PROSITE" id="PS00909">
    <property type="entry name" value="MR_MLE_2"/>
    <property type="match status" value="1"/>
</dbReference>
<evidence type="ECO:0000259" key="2">
    <source>
        <dbReference type="SMART" id="SM00922"/>
    </source>
</evidence>
<gene>
    <name evidence="3" type="ORF">SAMN04488063_3231</name>
</gene>
<keyword evidence="4" id="KW-1185">Reference proteome</keyword>
<evidence type="ECO:0000313" key="4">
    <source>
        <dbReference type="Proteomes" id="UP000198876"/>
    </source>
</evidence>
<evidence type="ECO:0000313" key="3">
    <source>
        <dbReference type="EMBL" id="SFG90451.1"/>
    </source>
</evidence>
<dbReference type="CDD" id="cd03316">
    <property type="entry name" value="MR_like"/>
    <property type="match status" value="1"/>
</dbReference>
<dbReference type="InterPro" id="IPR013342">
    <property type="entry name" value="Mandelate_racemase_C"/>
</dbReference>
<proteinExistence type="predicted"/>
<dbReference type="SFLD" id="SFLDG00179">
    <property type="entry name" value="mandelate_racemase"/>
    <property type="match status" value="1"/>
</dbReference>
<dbReference type="InterPro" id="IPR018110">
    <property type="entry name" value="Mandel_Rmase/mucon_lact_enz_CS"/>
</dbReference>
<dbReference type="SFLD" id="SFLDS00001">
    <property type="entry name" value="Enolase"/>
    <property type="match status" value="1"/>
</dbReference>
<organism evidence="3 4">
    <name type="scientific">Halopelagius inordinatus</name>
    <dbReference type="NCBI Taxonomy" id="553467"/>
    <lineage>
        <taxon>Archaea</taxon>
        <taxon>Methanobacteriati</taxon>
        <taxon>Methanobacteriota</taxon>
        <taxon>Stenosarchaea group</taxon>
        <taxon>Halobacteria</taxon>
        <taxon>Halobacteriales</taxon>
        <taxon>Haloferacaceae</taxon>
    </lineage>
</organism>
<dbReference type="AlphaFoldDB" id="A0A1I2VTG6"/>
<dbReference type="InterPro" id="IPR036849">
    <property type="entry name" value="Enolase-like_C_sf"/>
</dbReference>
<dbReference type="GO" id="GO:0009063">
    <property type="term" value="P:amino acid catabolic process"/>
    <property type="evidence" value="ECO:0007669"/>
    <property type="project" value="InterPro"/>
</dbReference>
<reference evidence="4" key="1">
    <citation type="submission" date="2016-10" db="EMBL/GenBank/DDBJ databases">
        <authorList>
            <person name="Varghese N."/>
            <person name="Submissions S."/>
        </authorList>
    </citation>
    <scope>NUCLEOTIDE SEQUENCE [LARGE SCALE GENOMIC DNA]</scope>
    <source>
        <strain evidence="4">CGMCC 1.7739</strain>
    </source>
</reference>
<dbReference type="Pfam" id="PF02746">
    <property type="entry name" value="MR_MLE_N"/>
    <property type="match status" value="1"/>
</dbReference>
<dbReference type="InterPro" id="IPR013341">
    <property type="entry name" value="Mandelate_racemase_N_dom"/>
</dbReference>
<dbReference type="InterPro" id="IPR029017">
    <property type="entry name" value="Enolase-like_N"/>
</dbReference>
<accession>A0A1I2VTG6</accession>
<dbReference type="PANTHER" id="PTHR48080">
    <property type="entry name" value="D-GALACTONATE DEHYDRATASE-RELATED"/>
    <property type="match status" value="1"/>
</dbReference>
<dbReference type="RefSeq" id="WP_092893601.1">
    <property type="nucleotide sequence ID" value="NZ_FOOQ01000006.1"/>
</dbReference>
<dbReference type="SMART" id="SM00922">
    <property type="entry name" value="MR_MLE"/>
    <property type="match status" value="1"/>
</dbReference>
<keyword evidence="1" id="KW-0456">Lyase</keyword>
<protein>
    <submittedName>
        <fullName evidence="3">Galactonate dehydratase</fullName>
    </submittedName>
</protein>
<dbReference type="EMBL" id="FOOQ01000006">
    <property type="protein sequence ID" value="SFG90451.1"/>
    <property type="molecule type" value="Genomic_DNA"/>
</dbReference>
<dbReference type="Pfam" id="PF13378">
    <property type="entry name" value="MR_MLE_C"/>
    <property type="match status" value="1"/>
</dbReference>
<name>A0A1I2VTG6_9EURY</name>
<dbReference type="InterPro" id="IPR029065">
    <property type="entry name" value="Enolase_C-like"/>
</dbReference>
<dbReference type="SUPFAM" id="SSF51604">
    <property type="entry name" value="Enolase C-terminal domain-like"/>
    <property type="match status" value="1"/>
</dbReference>
<dbReference type="PROSITE" id="PS00908">
    <property type="entry name" value="MR_MLE_1"/>
    <property type="match status" value="1"/>
</dbReference>